<feature type="compositionally biased region" description="Polar residues" evidence="1">
    <location>
        <begin position="143"/>
        <end position="168"/>
    </location>
</feature>
<dbReference type="STRING" id="180498.A0A067LEP5"/>
<organism evidence="3 4">
    <name type="scientific">Jatropha curcas</name>
    <name type="common">Barbados nut</name>
    <dbReference type="NCBI Taxonomy" id="180498"/>
    <lineage>
        <taxon>Eukaryota</taxon>
        <taxon>Viridiplantae</taxon>
        <taxon>Streptophyta</taxon>
        <taxon>Embryophyta</taxon>
        <taxon>Tracheophyta</taxon>
        <taxon>Spermatophyta</taxon>
        <taxon>Magnoliopsida</taxon>
        <taxon>eudicotyledons</taxon>
        <taxon>Gunneridae</taxon>
        <taxon>Pentapetalae</taxon>
        <taxon>rosids</taxon>
        <taxon>fabids</taxon>
        <taxon>Malpighiales</taxon>
        <taxon>Euphorbiaceae</taxon>
        <taxon>Crotonoideae</taxon>
        <taxon>Jatropheae</taxon>
        <taxon>Jatropha</taxon>
    </lineage>
</organism>
<feature type="compositionally biased region" description="Basic residues" evidence="1">
    <location>
        <begin position="461"/>
        <end position="470"/>
    </location>
</feature>
<feature type="region of interest" description="Disordered" evidence="1">
    <location>
        <begin position="649"/>
        <end position="692"/>
    </location>
</feature>
<evidence type="ECO:0000259" key="2">
    <source>
        <dbReference type="Pfam" id="PF05678"/>
    </source>
</evidence>
<feature type="compositionally biased region" description="Gly residues" evidence="1">
    <location>
        <begin position="649"/>
        <end position="661"/>
    </location>
</feature>
<reference evidence="3 4" key="1">
    <citation type="journal article" date="2014" name="PLoS ONE">
        <title>Global Analysis of Gene Expression Profiles in Physic Nut (Jatropha curcas L.) Seedlings Exposed to Salt Stress.</title>
        <authorList>
            <person name="Zhang L."/>
            <person name="Zhang C."/>
            <person name="Wu P."/>
            <person name="Chen Y."/>
            <person name="Li M."/>
            <person name="Jiang H."/>
            <person name="Wu G."/>
        </authorList>
    </citation>
    <scope>NUCLEOTIDE SEQUENCE [LARGE SCALE GENOMIC DNA]</scope>
    <source>
        <strain evidence="4">cv. GZQX0401</strain>
        <tissue evidence="3">Young leaves</tissue>
    </source>
</reference>
<feature type="compositionally biased region" description="Gly residues" evidence="1">
    <location>
        <begin position="358"/>
        <end position="370"/>
    </location>
</feature>
<evidence type="ECO:0000313" key="4">
    <source>
        <dbReference type="Proteomes" id="UP000027138"/>
    </source>
</evidence>
<feature type="domain" description="VQ" evidence="2">
    <location>
        <begin position="471"/>
        <end position="498"/>
    </location>
</feature>
<feature type="region of interest" description="Disordered" evidence="1">
    <location>
        <begin position="358"/>
        <end position="475"/>
    </location>
</feature>
<name>A0A067LEP5_JATCU</name>
<sequence length="712" mass="76701">MDSGNSGSMQSSSGGDEEYDSRAESISVFLNNNNNPLTHVGPMSNPPPPPPPADHHHHQTHHSSSSSTMFDPLSNYFDPSSSSTRSLPSQLTNPFLNLDMVWSKNLRSETNCTDLSALIDSSSPTQQFLTNQSQNKPHFPSVQIPQPSETTLRPSASTSTDQTTTNIGRNPKKRSRASRRAPTTVLTTDTTNFRAMVQEFTGIPAPPFTSTSFQRTRLDLFGTSSLRSASTHFDPSPSPNYLLRPAAQKIQTPFSSSSSTNNNTCSHSPQNINTNLLDINLQNPIFNLHSLLPKYPLGNSSIIGSTKPQQEMGVIQEFGLSHGHGHVTSPTNLTGLQNIVTSPDATLRRNDNWGGDGVISLGSGGRGGGSNNESDQQGLLRSINGNYSNNSARVSNSDKGTEINVATRSEDSSSPTQQFLTNQSQNKPHFPSVQIPQPSETTLRPSASTSTDQTTTNIGRNPKKRSRASRRAPTTVLTTDTTNFRAMVQEFTGIPAPPFTSTSFQRTRLDLFGTSSLRSASTHFDPSPSPNYLLRPAAQKIQTPFSSSSSTNNNTCSHSPQNINTNLLDINLQNPIFNLHSLLPKYPLGNSSIIGSTKPQQEMGVIQEFGLSHGHGHVTSPTNLTGLQNIVTSPDATLRRNDNWGGDGVISLGSGGRGGGSNNESDQQGLLRSINGNYSNNSARVSNSDKGTEINVATRSEGMVESWICSSD</sequence>
<feature type="region of interest" description="Disordered" evidence="1">
    <location>
        <begin position="126"/>
        <end position="183"/>
    </location>
</feature>
<protein>
    <recommendedName>
        <fullName evidence="2">VQ domain-containing protein</fullName>
    </recommendedName>
</protein>
<evidence type="ECO:0000256" key="1">
    <source>
        <dbReference type="SAM" id="MobiDB-lite"/>
    </source>
</evidence>
<dbReference type="AlphaFoldDB" id="A0A067LEP5"/>
<feature type="compositionally biased region" description="Basic residues" evidence="1">
    <location>
        <begin position="170"/>
        <end position="179"/>
    </location>
</feature>
<evidence type="ECO:0000313" key="3">
    <source>
        <dbReference type="EMBL" id="KDP46852.1"/>
    </source>
</evidence>
<feature type="compositionally biased region" description="Polar residues" evidence="1">
    <location>
        <begin position="371"/>
        <end position="427"/>
    </location>
</feature>
<feature type="compositionally biased region" description="Polar residues" evidence="1">
    <location>
        <begin position="434"/>
        <end position="459"/>
    </location>
</feature>
<proteinExistence type="predicted"/>
<dbReference type="PANTHER" id="PTHR33179:SF4">
    <property type="entry name" value="VQ MOTIF-CONTAINING PROTEIN"/>
    <property type="match status" value="1"/>
</dbReference>
<dbReference type="InterPro" id="IPR008889">
    <property type="entry name" value="VQ"/>
</dbReference>
<gene>
    <name evidence="3" type="ORF">JCGZ_24061</name>
</gene>
<feature type="compositionally biased region" description="Polar residues" evidence="1">
    <location>
        <begin position="28"/>
        <end position="37"/>
    </location>
</feature>
<keyword evidence="4" id="KW-1185">Reference proteome</keyword>
<feature type="domain" description="VQ" evidence="2">
    <location>
        <begin position="180"/>
        <end position="207"/>
    </location>
</feature>
<feature type="compositionally biased region" description="Polar residues" evidence="1">
    <location>
        <begin position="662"/>
        <end position="689"/>
    </location>
</feature>
<dbReference type="InterPro" id="IPR039609">
    <property type="entry name" value="VQ_15/22"/>
</dbReference>
<feature type="compositionally biased region" description="Polar residues" evidence="1">
    <location>
        <begin position="126"/>
        <end position="136"/>
    </location>
</feature>
<dbReference type="Pfam" id="PF05678">
    <property type="entry name" value="VQ"/>
    <property type="match status" value="2"/>
</dbReference>
<feature type="compositionally biased region" description="Low complexity" evidence="1">
    <location>
        <begin position="79"/>
        <end position="89"/>
    </location>
</feature>
<dbReference type="Proteomes" id="UP000027138">
    <property type="component" value="Unassembled WGS sequence"/>
</dbReference>
<dbReference type="PANTHER" id="PTHR33179">
    <property type="entry name" value="VQ MOTIF-CONTAINING PROTEIN"/>
    <property type="match status" value="1"/>
</dbReference>
<accession>A0A067LEP5</accession>
<feature type="region of interest" description="Disordered" evidence="1">
    <location>
        <begin position="1"/>
        <end position="89"/>
    </location>
</feature>
<dbReference type="OrthoDB" id="780193at2759"/>
<feature type="compositionally biased region" description="Low complexity" evidence="1">
    <location>
        <begin position="1"/>
        <end position="14"/>
    </location>
</feature>
<dbReference type="EMBL" id="KK914206">
    <property type="protein sequence ID" value="KDP46852.1"/>
    <property type="molecule type" value="Genomic_DNA"/>
</dbReference>